<dbReference type="CDD" id="cd00934">
    <property type="entry name" value="PTB"/>
    <property type="match status" value="1"/>
</dbReference>
<evidence type="ECO:0000256" key="2">
    <source>
        <dbReference type="ARBA" id="ARBA00022553"/>
    </source>
</evidence>
<keyword evidence="7" id="KW-1185">Reference proteome</keyword>
<name>A0ABQ0ERN0_APOSI</name>
<feature type="region of interest" description="Disordered" evidence="3">
    <location>
        <begin position="1202"/>
        <end position="1226"/>
    </location>
</feature>
<dbReference type="PANTHER" id="PTHR47219">
    <property type="entry name" value="RAB GTPASE-ACTIVATING PROTEIN 1-LIKE"/>
    <property type="match status" value="1"/>
</dbReference>
<dbReference type="Pfam" id="PF00640">
    <property type="entry name" value="PID"/>
    <property type="match status" value="1"/>
</dbReference>
<gene>
    <name evidence="6" type="ORF">APTSU1_000490100</name>
</gene>
<keyword evidence="2" id="KW-0597">Phosphoprotein</keyword>
<feature type="domain" description="Rab-GAP TBC" evidence="5">
    <location>
        <begin position="854"/>
        <end position="1052"/>
    </location>
</feature>
<dbReference type="InterPro" id="IPR011993">
    <property type="entry name" value="PH-like_dom_sf"/>
</dbReference>
<evidence type="ECO:0000259" key="5">
    <source>
        <dbReference type="PROSITE" id="PS50086"/>
    </source>
</evidence>
<keyword evidence="1" id="KW-0343">GTPase activation</keyword>
<dbReference type="Gene3D" id="1.10.472.80">
    <property type="entry name" value="Ypt/Rab-GAP domain of gyp1p, domain 3"/>
    <property type="match status" value="1"/>
</dbReference>
<dbReference type="Pfam" id="PF11830">
    <property type="entry name" value="DUF3350"/>
    <property type="match status" value="1"/>
</dbReference>
<dbReference type="SMART" id="SM00164">
    <property type="entry name" value="TBC"/>
    <property type="match status" value="1"/>
</dbReference>
<dbReference type="Gene3D" id="1.10.10.2750">
    <property type="match status" value="1"/>
</dbReference>
<dbReference type="EMBL" id="BAAFST010000005">
    <property type="protein sequence ID" value="GAB1289671.1"/>
    <property type="molecule type" value="Genomic_DNA"/>
</dbReference>
<dbReference type="PROSITE" id="PS01179">
    <property type="entry name" value="PID"/>
    <property type="match status" value="1"/>
</dbReference>
<comment type="caution">
    <text evidence="6">The sequence shown here is derived from an EMBL/GenBank/DDBJ whole genome shotgun (WGS) entry which is preliminary data.</text>
</comment>
<feature type="domain" description="PID" evidence="4">
    <location>
        <begin position="287"/>
        <end position="369"/>
    </location>
</feature>
<dbReference type="InterPro" id="IPR000195">
    <property type="entry name" value="Rab-GAP-TBC_dom"/>
</dbReference>
<evidence type="ECO:0000256" key="3">
    <source>
        <dbReference type="SAM" id="MobiDB-lite"/>
    </source>
</evidence>
<feature type="region of interest" description="Disordered" evidence="3">
    <location>
        <begin position="476"/>
        <end position="513"/>
    </location>
</feature>
<dbReference type="InterPro" id="IPR050302">
    <property type="entry name" value="Rab_GAP_TBC_domain"/>
</dbReference>
<sequence>MEAITFTARKHPFPNEGSVDFGLQLVGSLPVHSLTTMPMLPWVVAEVRRLSGQCSKKEPGTKQVRLWVSPSGLRCEPDLKKSQPWDPLICPSIFECKPQRVHKLIHNSHDPSYFACLIKEDAAHQQSLCYVFKADDQTKVPEIISSIRQAGKIARQEELRCPSEFDDTFAKKFEVLFCGRVTVAHKKAPPALIDECIEKFNHVSCGRRTDWDAPTGQPSAPGPRPMRKSFSQPGLRSLAFRKEFQDASLRSSTFSSFDNDIENHLIGGHNVVQPTDMEENRTMLFTIGQSEVYLISPDTKKIALEKSFKEISFCSQGIRHVDHFGFICRECSGGGGSGGFHFVCYVFQCTNEALVDEIMMTLKQAFTVAAVQQTAKAPAQLCEGCPLQGLHKLCERIEGMNSSKTKLELQKHLTTLTNQEQATIFEEVQPKQTLQVAAENIGSELPPSASRFRLDSLKNRAKRSLTESLESILSRGNKARGLQDHSSSVDLDSSTSSTLSNTSKELSMGDKEALPISESSFKLLGSSDDLSSDSESHLAEESALLSPQQAFRRRANTLSHFPVECPAPPEPAQSSPGVSQRKLMRYHSVSTETPHERNVDGLPGGESQCCAGQPSAPPPPRLNPSASSPNFFKYLKHNSGGEPSGNAMPKSVSYRNALRKKLHSSSSVPNFLKFLAPVDENNTCDFKNTNRDFESKANHLGDTDGTPVKTRRHSWRQQIFLRVATPQKACDSPSRYEDYSELGELPPRSPLEPVCEDGPFGPVQEEKKRTSRELRELWKKAILQQILLLRMEKENQKLQASENDLLNKRLKLDYEEITPCLKEVTAVWEKMLSTPGRSKIKFDMEKVHSAVGQGVPRHHRGEIWKFLAEQFHLKHPFPSKQQPKDVPYKELLKKLTSQQHAILIDLGRTFPTHPYFSAQLGAGQLSLYNILKAYSLLDQEVGYCQGLSFVAGILLLHMSEEEAFKMLKFLMFDMGLRKQYRPDMIILQIQMYQLSRLLHDYHRDLYNHLEEQEIGPSLYAAPWFLTVFASQFPLGFVARVFAQDTDMIFLQGSEVIFKVALSLLGSHKPLILQHENLETIVDFIKNTLPNLGLVQMEKTISQVFEMDIAKQLQAYEVEYHVLQEELIDSSPLSDNQRMDKLEKTNSSLRKQNLDLLEQLQVANARIQSLEATVENLLTSESRLKQAALTLEAERSALLQTVEELQRQSAPPSTPEPDCTQLPPTGD</sequence>
<evidence type="ECO:0000313" key="6">
    <source>
        <dbReference type="EMBL" id="GAB1289671.1"/>
    </source>
</evidence>
<protein>
    <submittedName>
        <fullName evidence="6">TBC1 domain family member 1</fullName>
    </submittedName>
</protein>
<dbReference type="InterPro" id="IPR006020">
    <property type="entry name" value="PTB/PI_dom"/>
</dbReference>
<organism evidence="6 7">
    <name type="scientific">Apodemus speciosus</name>
    <name type="common">Large Japanese field mouse</name>
    <dbReference type="NCBI Taxonomy" id="105296"/>
    <lineage>
        <taxon>Eukaryota</taxon>
        <taxon>Metazoa</taxon>
        <taxon>Chordata</taxon>
        <taxon>Craniata</taxon>
        <taxon>Vertebrata</taxon>
        <taxon>Euteleostomi</taxon>
        <taxon>Mammalia</taxon>
        <taxon>Eutheria</taxon>
        <taxon>Euarchontoglires</taxon>
        <taxon>Glires</taxon>
        <taxon>Rodentia</taxon>
        <taxon>Myomorpha</taxon>
        <taxon>Muroidea</taxon>
        <taxon>Muridae</taxon>
        <taxon>Murinae</taxon>
        <taxon>Apodemus</taxon>
    </lineage>
</organism>
<feature type="region of interest" description="Disordered" evidence="3">
    <location>
        <begin position="525"/>
        <end position="548"/>
    </location>
</feature>
<feature type="compositionally biased region" description="Low complexity" evidence="3">
    <location>
        <begin position="484"/>
        <end position="506"/>
    </location>
</feature>
<dbReference type="SUPFAM" id="SSF50729">
    <property type="entry name" value="PH domain-like"/>
    <property type="match status" value="2"/>
</dbReference>
<dbReference type="CDD" id="cd01269">
    <property type="entry name" value="PTB_TBC1D1_like"/>
    <property type="match status" value="1"/>
</dbReference>
<proteinExistence type="predicted"/>
<dbReference type="Gene3D" id="2.30.29.30">
    <property type="entry name" value="Pleckstrin-homology domain (PH domain)/Phosphotyrosine-binding domain (PTB)"/>
    <property type="match status" value="2"/>
</dbReference>
<evidence type="ECO:0000256" key="1">
    <source>
        <dbReference type="ARBA" id="ARBA00022468"/>
    </source>
</evidence>
<dbReference type="Pfam" id="PF00566">
    <property type="entry name" value="RabGAP-TBC"/>
    <property type="match status" value="1"/>
</dbReference>
<dbReference type="PROSITE" id="PS50086">
    <property type="entry name" value="TBC_RABGAP"/>
    <property type="match status" value="1"/>
</dbReference>
<dbReference type="Gene3D" id="1.10.8.270">
    <property type="entry name" value="putative rabgap domain of human tbc1 domain family member 14 like domains"/>
    <property type="match status" value="1"/>
</dbReference>
<dbReference type="InterPro" id="IPR021785">
    <property type="entry name" value="DUF3350"/>
</dbReference>
<accession>A0ABQ0ERN0</accession>
<reference evidence="6 7" key="1">
    <citation type="submission" date="2024-08" db="EMBL/GenBank/DDBJ databases">
        <title>The draft genome of Apodemus speciosus.</title>
        <authorList>
            <person name="Nabeshima K."/>
            <person name="Suzuki S."/>
            <person name="Onuma M."/>
        </authorList>
    </citation>
    <scope>NUCLEOTIDE SEQUENCE [LARGE SCALE GENOMIC DNA]</scope>
    <source>
        <strain evidence="6">IB14-021</strain>
    </source>
</reference>
<dbReference type="PANTHER" id="PTHR47219:SF18">
    <property type="entry name" value="TBC1 DOMAIN FAMILY MEMBER 1 ISOFORM X1"/>
    <property type="match status" value="1"/>
</dbReference>
<dbReference type="Proteomes" id="UP001623349">
    <property type="component" value="Unassembled WGS sequence"/>
</dbReference>
<dbReference type="SUPFAM" id="SSF47923">
    <property type="entry name" value="Ypt/Rab-GAP domain of gyp1p"/>
    <property type="match status" value="2"/>
</dbReference>
<feature type="region of interest" description="Disordered" evidence="3">
    <location>
        <begin position="731"/>
        <end position="753"/>
    </location>
</feature>
<feature type="region of interest" description="Disordered" evidence="3">
    <location>
        <begin position="208"/>
        <end position="231"/>
    </location>
</feature>
<dbReference type="InterPro" id="IPR035969">
    <property type="entry name" value="Rab-GAP_TBC_sf"/>
</dbReference>
<evidence type="ECO:0000313" key="7">
    <source>
        <dbReference type="Proteomes" id="UP001623349"/>
    </source>
</evidence>
<dbReference type="SMART" id="SM00462">
    <property type="entry name" value="PTB"/>
    <property type="match status" value="2"/>
</dbReference>
<evidence type="ECO:0000259" key="4">
    <source>
        <dbReference type="PROSITE" id="PS01179"/>
    </source>
</evidence>
<feature type="region of interest" description="Disordered" evidence="3">
    <location>
        <begin position="562"/>
        <end position="581"/>
    </location>
</feature>